<keyword evidence="1" id="KW-0482">Metalloprotease</keyword>
<feature type="binding site" evidence="2">
    <location>
        <position position="298"/>
    </location>
    <ligand>
        <name>Zn(2+)</name>
        <dbReference type="ChEBI" id="CHEBI:29105"/>
        <note>catalytic</note>
    </ligand>
</feature>
<dbReference type="GO" id="GO:0046872">
    <property type="term" value="F:metal ion binding"/>
    <property type="evidence" value="ECO:0007669"/>
    <property type="project" value="UniProtKB-KW"/>
</dbReference>
<keyword evidence="6" id="KW-1185">Reference proteome</keyword>
<evidence type="ECO:0000256" key="2">
    <source>
        <dbReference type="PIRSR" id="PIRSR006615-1"/>
    </source>
</evidence>
<dbReference type="EC" id="3.4.17.19" evidence="1"/>
<feature type="binding site" evidence="2">
    <location>
        <position position="272"/>
    </location>
    <ligand>
        <name>Zn(2+)</name>
        <dbReference type="ChEBI" id="CHEBI:29105"/>
        <note>catalytic</note>
    </ligand>
</feature>
<evidence type="ECO:0000256" key="1">
    <source>
        <dbReference type="PIRNR" id="PIRNR006615"/>
    </source>
</evidence>
<dbReference type="CDD" id="cd06460">
    <property type="entry name" value="M32_Taq"/>
    <property type="match status" value="1"/>
</dbReference>
<dbReference type="AlphaFoldDB" id="A0A6L5XXJ5"/>
<keyword evidence="4" id="KW-0175">Coiled coil</keyword>
<name>A0A6L5XXJ5_9FIRM</name>
<comment type="caution">
    <text evidence="5">The sequence shown here is derived from an EMBL/GenBank/DDBJ whole genome shotgun (WGS) entry which is preliminary data.</text>
</comment>
<evidence type="ECO:0000256" key="4">
    <source>
        <dbReference type="SAM" id="Coils"/>
    </source>
</evidence>
<keyword evidence="1" id="KW-0378">Hydrolase</keyword>
<feature type="binding site" evidence="2">
    <location>
        <position position="268"/>
    </location>
    <ligand>
        <name>Zn(2+)</name>
        <dbReference type="ChEBI" id="CHEBI:29105"/>
        <note>catalytic</note>
    </ligand>
</feature>
<evidence type="ECO:0000313" key="5">
    <source>
        <dbReference type="EMBL" id="MSS63482.1"/>
    </source>
</evidence>
<dbReference type="PROSITE" id="PS52034">
    <property type="entry name" value="PEPTIDASE_M32"/>
    <property type="match status" value="1"/>
</dbReference>
<dbReference type="PRINTS" id="PR00998">
    <property type="entry name" value="CRBOXYPTASET"/>
</dbReference>
<feature type="active site" description="Proton donor/acceptor" evidence="3">
    <location>
        <position position="269"/>
    </location>
</feature>
<keyword evidence="1 5" id="KW-0121">Carboxypeptidase</keyword>
<keyword evidence="1" id="KW-0645">Protease</keyword>
<keyword evidence="1 2" id="KW-0479">Metal-binding</keyword>
<proteinExistence type="inferred from homology"/>
<evidence type="ECO:0000313" key="6">
    <source>
        <dbReference type="Proteomes" id="UP000482209"/>
    </source>
</evidence>
<dbReference type="Proteomes" id="UP000482209">
    <property type="component" value="Unassembled WGS sequence"/>
</dbReference>
<comment type="catalytic activity">
    <reaction evidence="1">
        <text>Release of a C-terminal amino acid with broad specificity, except for -Pro.</text>
        <dbReference type="EC" id="3.4.17.19"/>
    </reaction>
</comment>
<organism evidence="5 6">
    <name type="scientific">Velocimicrobium porci</name>
    <dbReference type="NCBI Taxonomy" id="2606634"/>
    <lineage>
        <taxon>Bacteria</taxon>
        <taxon>Bacillati</taxon>
        <taxon>Bacillota</taxon>
        <taxon>Clostridia</taxon>
        <taxon>Lachnospirales</taxon>
        <taxon>Lachnospiraceae</taxon>
        <taxon>Velocimicrobium</taxon>
    </lineage>
</organism>
<dbReference type="GO" id="GO:0006508">
    <property type="term" value="P:proteolysis"/>
    <property type="evidence" value="ECO:0007669"/>
    <property type="project" value="UniProtKB-UniRule"/>
</dbReference>
<dbReference type="SUPFAM" id="SSF55486">
    <property type="entry name" value="Metalloproteases ('zincins'), catalytic domain"/>
    <property type="match status" value="1"/>
</dbReference>
<comment type="similarity">
    <text evidence="1">Belongs to the peptidase M32 family.</text>
</comment>
<accession>A0A6L5XXJ5</accession>
<dbReference type="Pfam" id="PF02074">
    <property type="entry name" value="Peptidase_M32"/>
    <property type="match status" value="1"/>
</dbReference>
<evidence type="ECO:0000256" key="3">
    <source>
        <dbReference type="PIRSR" id="PIRSR006615-2"/>
    </source>
</evidence>
<dbReference type="Gene3D" id="1.10.1370.30">
    <property type="match status" value="1"/>
</dbReference>
<reference evidence="5 6" key="1">
    <citation type="submission" date="2019-08" db="EMBL/GenBank/DDBJ databases">
        <title>In-depth cultivation of the pig gut microbiome towards novel bacterial diversity and tailored functional studies.</title>
        <authorList>
            <person name="Wylensek D."/>
            <person name="Hitch T.C.A."/>
            <person name="Clavel T."/>
        </authorList>
    </citation>
    <scope>NUCLEOTIDE SEQUENCE [LARGE SCALE GENOMIC DNA]</scope>
    <source>
        <strain evidence="5 6">WCA-693-APC-MOT-I</strain>
    </source>
</reference>
<dbReference type="GO" id="GO:0004181">
    <property type="term" value="F:metallocarboxypeptidase activity"/>
    <property type="evidence" value="ECO:0007669"/>
    <property type="project" value="UniProtKB-UniRule"/>
</dbReference>
<dbReference type="EMBL" id="VUMT01000007">
    <property type="protein sequence ID" value="MSS63482.1"/>
    <property type="molecule type" value="Genomic_DNA"/>
</dbReference>
<dbReference type="InterPro" id="IPR001333">
    <property type="entry name" value="Peptidase_M32_Taq"/>
</dbReference>
<keyword evidence="2" id="KW-0862">Zinc</keyword>
<feature type="coiled-coil region" evidence="4">
    <location>
        <begin position="54"/>
        <end position="90"/>
    </location>
</feature>
<dbReference type="PANTHER" id="PTHR34217:SF1">
    <property type="entry name" value="CARBOXYPEPTIDASE 1"/>
    <property type="match status" value="1"/>
</dbReference>
<comment type="function">
    <text evidence="1">Broad specificity carboxypetidase that releases amino acids sequentially from the C-terminus, including neutral, aromatic, polar and basic residues.</text>
</comment>
<comment type="cofactor">
    <cofactor evidence="2">
        <name>Zn(2+)</name>
        <dbReference type="ChEBI" id="CHEBI:29105"/>
    </cofactor>
    <text evidence="2">Binds 1 zinc ion per subunit.</text>
</comment>
<sequence>MSKTFEKLDSYLEKGKALNAALILFEWDLATLAPEKSDKNTSDFIGIISDQYFSTLINDEVRQLLEKLEQEEEQKELSEIEKAIVKEVRKRYEELESIPQKEYREFSELKARATSVWEKAKNKGDYKAFEPTLEELIQYRKKFIQYRFDEKKHKNPYDVLLGDFEPGFDVEQLDEFFNQIKEELVPFIQEILKKTKDVDKAYNFKEYNLDKQRELSRFLAEYVGFDFEKGVLAESAHPFTTGLHNHDVRITNHYFKDNLESGIFSVIHESGHAVYEMQISDDITMTMVGEGTSLGMHESQSRFFENVIGRSEAFWKPLYHKLQDTFNEQLKDISLEKFLKGCNKPEAGLIRTEADELTYPLHILIRYEIEKMIFNDEVEARDLAEIWNEKYKEYLGVTPKNDAEGILQDIHWAGGDFGYFPSYAIGSAVAAQIYYHLLKVMPFEEYLEQGNLKAIREYLKEHIHKYGMMKNTNEILKDMTGEEFNPAYYIRYLKEKYTKLYE</sequence>
<dbReference type="RefSeq" id="WP_154518838.1">
    <property type="nucleotide sequence ID" value="NZ_VUMT01000007.1"/>
</dbReference>
<dbReference type="PANTHER" id="PTHR34217">
    <property type="entry name" value="METAL-DEPENDENT CARBOXYPEPTIDASE"/>
    <property type="match status" value="1"/>
</dbReference>
<protein>
    <recommendedName>
        <fullName evidence="1">Metal-dependent carboxypeptidase</fullName>
        <ecNumber evidence="1">3.4.17.19</ecNumber>
    </recommendedName>
</protein>
<dbReference type="PIRSF" id="PIRSF006615">
    <property type="entry name" value="Zn_crbxpep_Taq"/>
    <property type="match status" value="1"/>
</dbReference>
<gene>
    <name evidence="5" type="ORF">FYJ58_06270</name>
</gene>